<dbReference type="Pfam" id="PF19821">
    <property type="entry name" value="Phage_capsid_2"/>
    <property type="match status" value="1"/>
</dbReference>
<proteinExistence type="predicted"/>
<accession>A0A556RGG4</accession>
<evidence type="ECO:0000313" key="2">
    <source>
        <dbReference type="Proteomes" id="UP000319138"/>
    </source>
</evidence>
<dbReference type="Proteomes" id="UP000319138">
    <property type="component" value="Unassembled WGS sequence"/>
</dbReference>
<dbReference type="InterPro" id="IPR045565">
    <property type="entry name" value="Phage_capsid_2"/>
</dbReference>
<reference evidence="1 2" key="1">
    <citation type="submission" date="2019-07" db="EMBL/GenBank/DDBJ databases">
        <title>Gilliamella genomes.</title>
        <authorList>
            <person name="Zheng H."/>
        </authorList>
    </citation>
    <scope>NUCLEOTIDE SEQUENCE [LARGE SCALE GENOMIC DNA]</scope>
    <source>
        <strain evidence="1 2">W8131</strain>
    </source>
</reference>
<name>A0A556RGG4_9GAMM</name>
<dbReference type="EMBL" id="VMHL01000006">
    <property type="protein sequence ID" value="TSJ87985.1"/>
    <property type="molecule type" value="Genomic_DNA"/>
</dbReference>
<sequence>MSFTANQNKITAAFVEQFHDTFEILCQQKESRLLKTVVNRGKITGNTFTINDMGGLEMRDRTRFGNTEWDVPDAGTRRVTLHDFDLAVPIDKGDEHRLLASVQGPYMNACLYAYQRKVDEVIYNALLGEIPRVDSYNGTATNVALPNTQIITTGGSGSIKDIIATAKGIFRANDCDEQDGETLYITYDSSMLTQILCDPTLTSGDYMSVKMLQEGHVVNWGGVTWVPYNKLLRSADGSYKRVAMYTGTAVHYGQGSSYEVDIGKRRDKNNTTQIYVDSSMAAGRANEQKVVEIQLPV</sequence>
<gene>
    <name evidence="1" type="ORF">FPQ14_11625</name>
</gene>
<evidence type="ECO:0008006" key="3">
    <source>
        <dbReference type="Google" id="ProtNLM"/>
    </source>
</evidence>
<protein>
    <recommendedName>
        <fullName evidence="3">Major capsid protein</fullName>
    </recommendedName>
</protein>
<evidence type="ECO:0000313" key="1">
    <source>
        <dbReference type="EMBL" id="TSJ87985.1"/>
    </source>
</evidence>
<dbReference type="AlphaFoldDB" id="A0A556RGG4"/>
<organism evidence="1 2">
    <name type="scientific">Gilliamella apicola</name>
    <dbReference type="NCBI Taxonomy" id="1196095"/>
    <lineage>
        <taxon>Bacteria</taxon>
        <taxon>Pseudomonadati</taxon>
        <taxon>Pseudomonadota</taxon>
        <taxon>Gammaproteobacteria</taxon>
        <taxon>Orbales</taxon>
        <taxon>Orbaceae</taxon>
        <taxon>Gilliamella</taxon>
    </lineage>
</organism>
<dbReference type="RefSeq" id="WP_144190367.1">
    <property type="nucleotide sequence ID" value="NZ_VMHL01000006.1"/>
</dbReference>
<comment type="caution">
    <text evidence="1">The sequence shown here is derived from an EMBL/GenBank/DDBJ whole genome shotgun (WGS) entry which is preliminary data.</text>
</comment>